<name>A0A916JJT3_9BACT</name>
<comment type="caution">
    <text evidence="2">The sequence shown here is derived from an EMBL/GenBank/DDBJ whole genome shotgun (WGS) entry which is preliminary data.</text>
</comment>
<evidence type="ECO:0000313" key="3">
    <source>
        <dbReference type="Proteomes" id="UP000680038"/>
    </source>
</evidence>
<evidence type="ECO:0000313" key="2">
    <source>
        <dbReference type="EMBL" id="CAG5012198.1"/>
    </source>
</evidence>
<dbReference type="RefSeq" id="WP_215241374.1">
    <property type="nucleotide sequence ID" value="NZ_CAJRAF010000002.1"/>
</dbReference>
<evidence type="ECO:0000256" key="1">
    <source>
        <dbReference type="SAM" id="MobiDB-lite"/>
    </source>
</evidence>
<dbReference type="Proteomes" id="UP000680038">
    <property type="component" value="Unassembled WGS sequence"/>
</dbReference>
<organism evidence="2 3">
    <name type="scientific">Dyadobacter helix</name>
    <dbReference type="NCBI Taxonomy" id="2822344"/>
    <lineage>
        <taxon>Bacteria</taxon>
        <taxon>Pseudomonadati</taxon>
        <taxon>Bacteroidota</taxon>
        <taxon>Cytophagia</taxon>
        <taxon>Cytophagales</taxon>
        <taxon>Spirosomataceae</taxon>
        <taxon>Dyadobacter</taxon>
    </lineage>
</organism>
<sequence>MAKDHENKEDLEQLFPEGFDYFKNMADETARQSRMIDERIKNIPTEDIRQTSHRLEFNPAGFAKAREAWVNREDRRSLEGLKTELETDLTKRMEQGIKSWDLDKDTATQIRDATRETLHPNPFKGKTKEQLDQIKGKEKDLQHSQDFMRTLLDNERKGTPTPPAKTGKGKEPGME</sequence>
<feature type="compositionally biased region" description="Basic and acidic residues" evidence="1">
    <location>
        <begin position="126"/>
        <end position="143"/>
    </location>
</feature>
<gene>
    <name evidence="2" type="ORF">DYBT9275_05127</name>
</gene>
<proteinExistence type="predicted"/>
<dbReference type="AlphaFoldDB" id="A0A916JJT3"/>
<accession>A0A916JJT3</accession>
<dbReference type="EMBL" id="CAJRAF010000002">
    <property type="protein sequence ID" value="CAG5012198.1"/>
    <property type="molecule type" value="Genomic_DNA"/>
</dbReference>
<feature type="region of interest" description="Disordered" evidence="1">
    <location>
        <begin position="112"/>
        <end position="175"/>
    </location>
</feature>
<keyword evidence="3" id="KW-1185">Reference proteome</keyword>
<protein>
    <submittedName>
        <fullName evidence="2">Uncharacterized protein</fullName>
    </submittedName>
</protein>
<reference evidence="2" key="1">
    <citation type="submission" date="2021-04" db="EMBL/GenBank/DDBJ databases">
        <authorList>
            <person name="Rodrigo-Torres L."/>
            <person name="Arahal R. D."/>
            <person name="Lucena T."/>
        </authorList>
    </citation>
    <scope>NUCLEOTIDE SEQUENCE</scope>
    <source>
        <strain evidence="2">CECT 9275</strain>
    </source>
</reference>